<protein>
    <recommendedName>
        <fullName evidence="2">HTH CENPB-type domain-containing protein</fullName>
    </recommendedName>
</protein>
<proteinExistence type="predicted"/>
<dbReference type="Pfam" id="PF03221">
    <property type="entry name" value="HTH_Tnp_Tc5"/>
    <property type="match status" value="1"/>
</dbReference>
<evidence type="ECO:0000256" key="1">
    <source>
        <dbReference type="ARBA" id="ARBA00023125"/>
    </source>
</evidence>
<dbReference type="PROSITE" id="PS51253">
    <property type="entry name" value="HTH_CENPB"/>
    <property type="match status" value="1"/>
</dbReference>
<feature type="domain" description="HTH CENPB-type" evidence="2">
    <location>
        <begin position="114"/>
        <end position="179"/>
    </location>
</feature>
<name>A0A6G1GV11_9PEZI</name>
<accession>A0A6G1GV11</accession>
<dbReference type="EMBL" id="ML977166">
    <property type="protein sequence ID" value="KAF1984652.1"/>
    <property type="molecule type" value="Genomic_DNA"/>
</dbReference>
<dbReference type="Proteomes" id="UP000800041">
    <property type="component" value="Unassembled WGS sequence"/>
</dbReference>
<evidence type="ECO:0000313" key="4">
    <source>
        <dbReference type="Proteomes" id="UP000800041"/>
    </source>
</evidence>
<dbReference type="AlphaFoldDB" id="A0A6G1GV11"/>
<reference evidence="3" key="1">
    <citation type="journal article" date="2020" name="Stud. Mycol.">
        <title>101 Dothideomycetes genomes: a test case for predicting lifestyles and emergence of pathogens.</title>
        <authorList>
            <person name="Haridas S."/>
            <person name="Albert R."/>
            <person name="Binder M."/>
            <person name="Bloem J."/>
            <person name="Labutti K."/>
            <person name="Salamov A."/>
            <person name="Andreopoulos B."/>
            <person name="Baker S."/>
            <person name="Barry K."/>
            <person name="Bills G."/>
            <person name="Bluhm B."/>
            <person name="Cannon C."/>
            <person name="Castanera R."/>
            <person name="Culley D."/>
            <person name="Daum C."/>
            <person name="Ezra D."/>
            <person name="Gonzalez J."/>
            <person name="Henrissat B."/>
            <person name="Kuo A."/>
            <person name="Liang C."/>
            <person name="Lipzen A."/>
            <person name="Lutzoni F."/>
            <person name="Magnuson J."/>
            <person name="Mondo S."/>
            <person name="Nolan M."/>
            <person name="Ohm R."/>
            <person name="Pangilinan J."/>
            <person name="Park H.-J."/>
            <person name="Ramirez L."/>
            <person name="Alfaro M."/>
            <person name="Sun H."/>
            <person name="Tritt A."/>
            <person name="Yoshinaga Y."/>
            <person name="Zwiers L.-H."/>
            <person name="Turgeon B."/>
            <person name="Goodwin S."/>
            <person name="Spatafora J."/>
            <person name="Crous P."/>
            <person name="Grigoriev I."/>
        </authorList>
    </citation>
    <scope>NUCLEOTIDE SEQUENCE</scope>
    <source>
        <strain evidence="3">CBS 113979</strain>
    </source>
</reference>
<sequence length="210" mass="24051">MRNDENIISRVLQRYTSAPRPVRSRFVCHAVFQGAPPIEVPRSPCAIAARAHTTPKFHTTLKFNSTTNMDRIDEAIADLRTQSVPNFHRTAKKYGLITSTLSRRFKGQTVARDEYQAHDRLLNETQEAVLVKYINNLSDKCLPPTTAMVGSMAAGLCKKQPGKDWVPRFVGRHREHLQIGFLEGFDLSRKKADNAFEYRRFFEKLAEKME</sequence>
<gene>
    <name evidence="3" type="ORF">K402DRAFT_132560</name>
</gene>
<feature type="non-terminal residue" evidence="3">
    <location>
        <position position="210"/>
    </location>
</feature>
<organism evidence="3 4">
    <name type="scientific">Aulographum hederae CBS 113979</name>
    <dbReference type="NCBI Taxonomy" id="1176131"/>
    <lineage>
        <taxon>Eukaryota</taxon>
        <taxon>Fungi</taxon>
        <taxon>Dikarya</taxon>
        <taxon>Ascomycota</taxon>
        <taxon>Pezizomycotina</taxon>
        <taxon>Dothideomycetes</taxon>
        <taxon>Pleosporomycetidae</taxon>
        <taxon>Aulographales</taxon>
        <taxon>Aulographaceae</taxon>
    </lineage>
</organism>
<evidence type="ECO:0000259" key="2">
    <source>
        <dbReference type="PROSITE" id="PS51253"/>
    </source>
</evidence>
<dbReference type="GO" id="GO:0003677">
    <property type="term" value="F:DNA binding"/>
    <property type="evidence" value="ECO:0007669"/>
    <property type="project" value="UniProtKB-KW"/>
</dbReference>
<keyword evidence="4" id="KW-1185">Reference proteome</keyword>
<dbReference type="InterPro" id="IPR006600">
    <property type="entry name" value="HTH_CenpB_DNA-bd_dom"/>
</dbReference>
<evidence type="ECO:0000313" key="3">
    <source>
        <dbReference type="EMBL" id="KAF1984652.1"/>
    </source>
</evidence>
<dbReference type="OrthoDB" id="3942738at2759"/>
<keyword evidence="1" id="KW-0238">DNA-binding</keyword>